<sequence length="53" mass="5943">MKMKKIVDDDKRNRHDEEDDVGDPANSSVATNDNDKDAHQHLHNASLGGELMK</sequence>
<reference evidence="4" key="4">
    <citation type="journal article" date="2008" name="Nucleic Acids Res.">
        <title>The rice annotation project database (RAP-DB): 2008 update.</title>
        <authorList>
            <consortium name="The rice annotation project (RAP)"/>
        </authorList>
    </citation>
    <scope>GENOME REANNOTATION</scope>
    <source>
        <strain evidence="4">cv. Nipponbare</strain>
    </source>
</reference>
<reference evidence="3" key="2">
    <citation type="submission" date="2002-07" db="EMBL/GenBank/DDBJ databases">
        <title>Oryza sativa nipponbare(GA3) genomic DNA, chromosome 9, BAC clone:OJ1740_D06.</title>
        <authorList>
            <person name="Sasaki T."/>
            <person name="Matsumoto T."/>
            <person name="Hattori M."/>
            <person name="Sakaki Y."/>
            <person name="Katayose Y."/>
        </authorList>
    </citation>
    <scope>NUCLEOTIDE SEQUENCE</scope>
</reference>
<dbReference type="AlphaFoldDB" id="Q69P68"/>
<dbReference type="EMBL" id="AP005579">
    <property type="protein sequence ID" value="BAD33628.1"/>
    <property type="molecule type" value="Genomic_DNA"/>
</dbReference>
<proteinExistence type="predicted"/>
<evidence type="ECO:0000256" key="1">
    <source>
        <dbReference type="SAM" id="MobiDB-lite"/>
    </source>
</evidence>
<evidence type="ECO:0000313" key="4">
    <source>
        <dbReference type="Proteomes" id="UP000000763"/>
    </source>
</evidence>
<dbReference type="EMBL" id="AP005426">
    <property type="protein sequence ID" value="BAD33500.1"/>
    <property type="molecule type" value="Genomic_DNA"/>
</dbReference>
<gene>
    <name evidence="3" type="ORF">OJ1740_D06.6</name>
    <name evidence="2" type="ORF">P0668D04.37</name>
</gene>
<accession>Q69P68</accession>
<evidence type="ECO:0000313" key="3">
    <source>
        <dbReference type="EMBL" id="BAD33628.1"/>
    </source>
</evidence>
<evidence type="ECO:0000313" key="2">
    <source>
        <dbReference type="EMBL" id="BAD33500.1"/>
    </source>
</evidence>
<organism evidence="3 4">
    <name type="scientific">Oryza sativa subsp. japonica</name>
    <name type="common">Rice</name>
    <dbReference type="NCBI Taxonomy" id="39947"/>
    <lineage>
        <taxon>Eukaryota</taxon>
        <taxon>Viridiplantae</taxon>
        <taxon>Streptophyta</taxon>
        <taxon>Embryophyta</taxon>
        <taxon>Tracheophyta</taxon>
        <taxon>Spermatophyta</taxon>
        <taxon>Magnoliopsida</taxon>
        <taxon>Liliopsida</taxon>
        <taxon>Poales</taxon>
        <taxon>Poaceae</taxon>
        <taxon>BOP clade</taxon>
        <taxon>Oryzoideae</taxon>
        <taxon>Oryzeae</taxon>
        <taxon>Oryzinae</taxon>
        <taxon>Oryza</taxon>
        <taxon>Oryza sativa</taxon>
    </lineage>
</organism>
<feature type="compositionally biased region" description="Basic and acidic residues" evidence="1">
    <location>
        <begin position="1"/>
        <end position="16"/>
    </location>
</feature>
<reference evidence="4" key="3">
    <citation type="journal article" date="2005" name="Nature">
        <title>The map-based sequence of the rice genome.</title>
        <authorList>
            <consortium name="International rice genome sequencing project (IRGSP)"/>
            <person name="Matsumoto T."/>
            <person name="Wu J."/>
            <person name="Kanamori H."/>
            <person name="Katayose Y."/>
            <person name="Fujisawa M."/>
            <person name="Namiki N."/>
            <person name="Mizuno H."/>
            <person name="Yamamoto K."/>
            <person name="Antonio B.A."/>
            <person name="Baba T."/>
            <person name="Sakata K."/>
            <person name="Nagamura Y."/>
            <person name="Aoki H."/>
            <person name="Arikawa K."/>
            <person name="Arita K."/>
            <person name="Bito T."/>
            <person name="Chiden Y."/>
            <person name="Fujitsuka N."/>
            <person name="Fukunaka R."/>
            <person name="Hamada M."/>
            <person name="Harada C."/>
            <person name="Hayashi A."/>
            <person name="Hijishita S."/>
            <person name="Honda M."/>
            <person name="Hosokawa S."/>
            <person name="Ichikawa Y."/>
            <person name="Idonuma A."/>
            <person name="Iijima M."/>
            <person name="Ikeda M."/>
            <person name="Ikeno M."/>
            <person name="Ito K."/>
            <person name="Ito S."/>
            <person name="Ito T."/>
            <person name="Ito Y."/>
            <person name="Ito Y."/>
            <person name="Iwabuchi A."/>
            <person name="Kamiya K."/>
            <person name="Karasawa W."/>
            <person name="Kurita K."/>
            <person name="Katagiri S."/>
            <person name="Kikuta A."/>
            <person name="Kobayashi H."/>
            <person name="Kobayashi N."/>
            <person name="Machita K."/>
            <person name="Maehara T."/>
            <person name="Masukawa M."/>
            <person name="Mizubayashi T."/>
            <person name="Mukai Y."/>
            <person name="Nagasaki H."/>
            <person name="Nagata Y."/>
            <person name="Naito S."/>
            <person name="Nakashima M."/>
            <person name="Nakama Y."/>
            <person name="Nakamichi Y."/>
            <person name="Nakamura M."/>
            <person name="Meguro A."/>
            <person name="Negishi M."/>
            <person name="Ohta I."/>
            <person name="Ohta T."/>
            <person name="Okamoto M."/>
            <person name="Ono N."/>
            <person name="Saji S."/>
            <person name="Sakaguchi M."/>
            <person name="Sakai K."/>
            <person name="Shibata M."/>
            <person name="Shimokawa T."/>
            <person name="Song J."/>
            <person name="Takazaki Y."/>
            <person name="Terasawa K."/>
            <person name="Tsugane M."/>
            <person name="Tsuji K."/>
            <person name="Ueda S."/>
            <person name="Waki K."/>
            <person name="Yamagata H."/>
            <person name="Yamamoto M."/>
            <person name="Yamamoto S."/>
            <person name="Yamane H."/>
            <person name="Yoshiki S."/>
            <person name="Yoshihara R."/>
            <person name="Yukawa K."/>
            <person name="Zhong H."/>
            <person name="Yano M."/>
            <person name="Yuan Q."/>
            <person name="Ouyang S."/>
            <person name="Liu J."/>
            <person name="Jones K.M."/>
            <person name="Gansberger K."/>
            <person name="Moffat K."/>
            <person name="Hill J."/>
            <person name="Bera J."/>
            <person name="Fadrosh D."/>
            <person name="Jin S."/>
            <person name="Johri S."/>
            <person name="Kim M."/>
            <person name="Overton L."/>
            <person name="Reardon M."/>
            <person name="Tsitrin T."/>
            <person name="Vuong H."/>
            <person name="Weaver B."/>
            <person name="Ciecko A."/>
            <person name="Tallon L."/>
            <person name="Jackson J."/>
            <person name="Pai G."/>
            <person name="Aken S.V."/>
            <person name="Utterback T."/>
            <person name="Reidmuller S."/>
            <person name="Feldblyum T."/>
            <person name="Hsiao J."/>
            <person name="Zismann V."/>
            <person name="Iobst S."/>
            <person name="de Vazeille A.R."/>
            <person name="Buell C.R."/>
            <person name="Ying K."/>
            <person name="Li Y."/>
            <person name="Lu T."/>
            <person name="Huang Y."/>
            <person name="Zhao Q."/>
            <person name="Feng Q."/>
            <person name="Zhang L."/>
            <person name="Zhu J."/>
            <person name="Weng Q."/>
            <person name="Mu J."/>
            <person name="Lu Y."/>
            <person name="Fan D."/>
            <person name="Liu Y."/>
            <person name="Guan J."/>
            <person name="Zhang Y."/>
            <person name="Yu S."/>
            <person name="Liu X."/>
            <person name="Zhang Y."/>
            <person name="Hong G."/>
            <person name="Han B."/>
            <person name="Choisne N."/>
            <person name="Demange N."/>
            <person name="Orjeda G."/>
            <person name="Samain S."/>
            <person name="Cattolico L."/>
            <person name="Pelletier E."/>
            <person name="Couloux A."/>
            <person name="Segurens B."/>
            <person name="Wincker P."/>
            <person name="D'Hont A."/>
            <person name="Scarpelli C."/>
            <person name="Weissenbach J."/>
            <person name="Salanoubat M."/>
            <person name="Quetier F."/>
            <person name="Yu Y."/>
            <person name="Kim H.R."/>
            <person name="Rambo T."/>
            <person name="Currie J."/>
            <person name="Collura K."/>
            <person name="Luo M."/>
            <person name="Yang T."/>
            <person name="Ammiraju J.S.S."/>
            <person name="Engler F."/>
            <person name="Soderlund C."/>
            <person name="Wing R.A."/>
            <person name="Palmer L.E."/>
            <person name="de la Bastide M."/>
            <person name="Spiegel L."/>
            <person name="Nascimento L."/>
            <person name="Zutavern T."/>
            <person name="O'Shaughnessy A."/>
            <person name="Dike S."/>
            <person name="Dedhia N."/>
            <person name="Preston R."/>
            <person name="Balija V."/>
            <person name="McCombie W.R."/>
            <person name="Chow T."/>
            <person name="Chen H."/>
            <person name="Chung M."/>
            <person name="Chen C."/>
            <person name="Shaw J."/>
            <person name="Wu H."/>
            <person name="Hsiao K."/>
            <person name="Chao Y."/>
            <person name="Chu M."/>
            <person name="Cheng C."/>
            <person name="Hour A."/>
            <person name="Lee P."/>
            <person name="Lin S."/>
            <person name="Lin Y."/>
            <person name="Liou J."/>
            <person name="Liu S."/>
            <person name="Hsing Y."/>
            <person name="Raghuvanshi S."/>
            <person name="Mohanty A."/>
            <person name="Bharti A.K."/>
            <person name="Gaur A."/>
            <person name="Gupta V."/>
            <person name="Kumar D."/>
            <person name="Ravi V."/>
            <person name="Vij S."/>
            <person name="Kapur A."/>
            <person name="Khurana P."/>
            <person name="Khurana P."/>
            <person name="Khurana J.P."/>
            <person name="Tyagi A.K."/>
            <person name="Gaikwad K."/>
            <person name="Singh A."/>
            <person name="Dalal V."/>
            <person name="Srivastava S."/>
            <person name="Dixit A."/>
            <person name="Pal A.K."/>
            <person name="Ghazi I.A."/>
            <person name="Yadav M."/>
            <person name="Pandit A."/>
            <person name="Bhargava A."/>
            <person name="Sureshbabu K."/>
            <person name="Batra K."/>
            <person name="Sharma T.R."/>
            <person name="Mohapatra T."/>
            <person name="Singh N.K."/>
            <person name="Messing J."/>
            <person name="Nelson A.B."/>
            <person name="Fuks G."/>
            <person name="Kavchok S."/>
            <person name="Keizer G."/>
            <person name="Linton E."/>
            <person name="Llaca V."/>
            <person name="Song R."/>
            <person name="Tanyolac B."/>
            <person name="Young S."/>
            <person name="Ho-Il K."/>
            <person name="Hahn J.H."/>
            <person name="Sangsakoo G."/>
            <person name="Vanavichit A."/>
            <person name="de Mattos Luiz.A.T."/>
            <person name="Zimmer P.D."/>
            <person name="Malone G."/>
            <person name="Dellagostin O."/>
            <person name="de Oliveira A.C."/>
            <person name="Bevan M."/>
            <person name="Bancroft I."/>
            <person name="Minx P."/>
            <person name="Cordum H."/>
            <person name="Wilson R."/>
            <person name="Cheng Z."/>
            <person name="Jin W."/>
            <person name="Jiang J."/>
            <person name="Leong S.A."/>
            <person name="Iwama H."/>
            <person name="Gojobori T."/>
            <person name="Itoh T."/>
            <person name="Niimura Y."/>
            <person name="Fujii Y."/>
            <person name="Habara T."/>
            <person name="Sakai H."/>
            <person name="Sato Y."/>
            <person name="Wilson G."/>
            <person name="Kumar K."/>
            <person name="McCouch S."/>
            <person name="Juretic N."/>
            <person name="Hoen D."/>
            <person name="Wright S."/>
            <person name="Bruskiewich R."/>
            <person name="Bureau T."/>
            <person name="Miyao A."/>
            <person name="Hirochika H."/>
            <person name="Nishikawa T."/>
            <person name="Kadowaki K."/>
            <person name="Sugiura M."/>
            <person name="Burr B."/>
            <person name="Sasaki T."/>
        </authorList>
    </citation>
    <scope>NUCLEOTIDE SEQUENCE [LARGE SCALE GENOMIC DNA]</scope>
    <source>
        <strain evidence="4">cv. Nipponbare</strain>
    </source>
</reference>
<dbReference type="Proteomes" id="UP000000763">
    <property type="component" value="Chromosome 9"/>
</dbReference>
<name>Q69P68_ORYSJ</name>
<feature type="region of interest" description="Disordered" evidence="1">
    <location>
        <begin position="1"/>
        <end position="53"/>
    </location>
</feature>
<reference evidence="2" key="1">
    <citation type="submission" date="2002-06" db="EMBL/GenBank/DDBJ databases">
        <title>Oryza sativa nipponbare(GA3) genomic DNA, chromosome 9, PAC clone:P0668D04.</title>
        <authorList>
            <person name="Sasaki T."/>
            <person name="Matsumoto T."/>
            <person name="Katayose Y."/>
        </authorList>
    </citation>
    <scope>NUCLEOTIDE SEQUENCE</scope>
</reference>
<protein>
    <submittedName>
        <fullName evidence="3">Uncharacterized protein</fullName>
    </submittedName>
</protein>